<comment type="caution">
    <text evidence="1">The sequence shown here is derived from an EMBL/GenBank/DDBJ whole genome shotgun (WGS) entry which is preliminary data.</text>
</comment>
<reference evidence="1" key="1">
    <citation type="submission" date="2022-04" db="EMBL/GenBank/DDBJ databases">
        <title>A functionally conserved STORR gene fusion in Papaver species that diverged 16.8 million years ago.</title>
        <authorList>
            <person name="Catania T."/>
        </authorList>
    </citation>
    <scope>NUCLEOTIDE SEQUENCE</scope>
    <source>
        <strain evidence="1">S-188037</strain>
    </source>
</reference>
<organism evidence="1 2">
    <name type="scientific">Papaver atlanticum</name>
    <dbReference type="NCBI Taxonomy" id="357466"/>
    <lineage>
        <taxon>Eukaryota</taxon>
        <taxon>Viridiplantae</taxon>
        <taxon>Streptophyta</taxon>
        <taxon>Embryophyta</taxon>
        <taxon>Tracheophyta</taxon>
        <taxon>Spermatophyta</taxon>
        <taxon>Magnoliopsida</taxon>
        <taxon>Ranunculales</taxon>
        <taxon>Papaveraceae</taxon>
        <taxon>Papaveroideae</taxon>
        <taxon>Papaver</taxon>
    </lineage>
</organism>
<keyword evidence="2" id="KW-1185">Reference proteome</keyword>
<dbReference type="Proteomes" id="UP001202328">
    <property type="component" value="Unassembled WGS sequence"/>
</dbReference>
<accession>A0AAD4XHF5</accession>
<name>A0AAD4XHF5_9MAGN</name>
<evidence type="ECO:0000313" key="2">
    <source>
        <dbReference type="Proteomes" id="UP001202328"/>
    </source>
</evidence>
<dbReference type="AlphaFoldDB" id="A0AAD4XHF5"/>
<evidence type="ECO:0000313" key="1">
    <source>
        <dbReference type="EMBL" id="KAI3910898.1"/>
    </source>
</evidence>
<proteinExistence type="predicted"/>
<dbReference type="EMBL" id="JAJJMB010010087">
    <property type="protein sequence ID" value="KAI3910898.1"/>
    <property type="molecule type" value="Genomic_DNA"/>
</dbReference>
<evidence type="ECO:0008006" key="3">
    <source>
        <dbReference type="Google" id="ProtNLM"/>
    </source>
</evidence>
<sequence>MVNYNKTMDKEGFTTTIRRRSRFVERVPKTIRGYEDKDRIQSDLPSRQGKSIKVERKIIGGSMGKKGSRDIIHLAIWSGIRRQFCWLSFRAGLWLFRLLKKEASCGGGKVLDWNFREHEDWMLAMRKKNENGEFICLQVSHNKEYPSTMYFPAGSNGAGWWEAGEILSVKSDANAWSVPVQIEEISHDKPQKHLPLIKSSAKQELNSLWERTMVVEVFSNDLDWKEVGLWIMDKFGRSFGFDLQPIDDSKAVFTIKTTAEFSRVSQIKLWKVGDIEIHLYPWFTGINTILGPTPMEINEAWIGVRGIPFNLWDYSTFKAIGDKYGGLAEVFRETTMATDLSEVRMKINGPVSNGVWCEDLFLVQTKLWVEIRKIGEVLETTKSEMKPIFVDKDRPNFWRRRRLQGTGDEEEEIEGRGIFALVGSTGHFAHQGIREKVTEATASLTVPAATVNVGTVRNNFNSNLNFAAWASYFGPATSISIK</sequence>
<gene>
    <name evidence="1" type="ORF">MKW98_022585</name>
</gene>
<protein>
    <recommendedName>
        <fullName evidence="3">DUF4283 domain-containing protein</fullName>
    </recommendedName>
</protein>